<feature type="transmembrane region" description="Helical" evidence="1">
    <location>
        <begin position="45"/>
        <end position="61"/>
    </location>
</feature>
<organism evidence="3 4">
    <name type="scientific">Alternaria alternata</name>
    <name type="common">Alternaria rot fungus</name>
    <name type="synonym">Torula alternata</name>
    <dbReference type="NCBI Taxonomy" id="5599"/>
    <lineage>
        <taxon>Eukaryota</taxon>
        <taxon>Fungi</taxon>
        <taxon>Dikarya</taxon>
        <taxon>Ascomycota</taxon>
        <taxon>Pezizomycotina</taxon>
        <taxon>Dothideomycetes</taxon>
        <taxon>Pleosporomycetidae</taxon>
        <taxon>Pleosporales</taxon>
        <taxon>Pleosporineae</taxon>
        <taxon>Pleosporaceae</taxon>
        <taxon>Alternaria</taxon>
        <taxon>Alternaria sect. Alternaria</taxon>
        <taxon>Alternaria alternata complex</taxon>
    </lineage>
</organism>
<proteinExistence type="predicted"/>
<evidence type="ECO:0000256" key="1">
    <source>
        <dbReference type="SAM" id="Phobius"/>
    </source>
</evidence>
<gene>
    <name evidence="3" type="ORF">CC77DRAFT_400740</name>
</gene>
<keyword evidence="1" id="KW-0472">Membrane</keyword>
<dbReference type="KEGG" id="aalt:CC77DRAFT_400740"/>
<dbReference type="RefSeq" id="XP_018381723.1">
    <property type="nucleotide sequence ID" value="XM_018531534.1"/>
</dbReference>
<keyword evidence="1" id="KW-0812">Transmembrane</keyword>
<keyword evidence="1" id="KW-1133">Transmembrane helix</keyword>
<dbReference type="VEuPathDB" id="FungiDB:CC77DRAFT_400740"/>
<keyword evidence="4" id="KW-1185">Reference proteome</keyword>
<dbReference type="AlphaFoldDB" id="A0A177DB17"/>
<sequence>MWAFGLLLNLLTGITTPIGLAGKKKTRGLMTRMWKGSEMSMGTQKMTFAVFGIVFYFWSMIQKHGVLRNRHLGVLLYHSWGCCVTSHVHCCRAFLVE</sequence>
<dbReference type="EMBL" id="KV441490">
    <property type="protein sequence ID" value="OAG16302.1"/>
    <property type="molecule type" value="Genomic_DNA"/>
</dbReference>
<evidence type="ECO:0000313" key="4">
    <source>
        <dbReference type="Proteomes" id="UP000077248"/>
    </source>
</evidence>
<feature type="signal peptide" evidence="2">
    <location>
        <begin position="1"/>
        <end position="21"/>
    </location>
</feature>
<dbReference type="Proteomes" id="UP000077248">
    <property type="component" value="Unassembled WGS sequence"/>
</dbReference>
<reference evidence="3 4" key="1">
    <citation type="submission" date="2016-05" db="EMBL/GenBank/DDBJ databases">
        <title>Comparative analysis of secretome profiles of manganese(II)-oxidizing ascomycete fungi.</title>
        <authorList>
            <consortium name="DOE Joint Genome Institute"/>
            <person name="Zeiner C.A."/>
            <person name="Purvine S.O."/>
            <person name="Zink E.M."/>
            <person name="Wu S."/>
            <person name="Pasa-Tolic L."/>
            <person name="Chaput D.L."/>
            <person name="Haridas S."/>
            <person name="Grigoriev I.V."/>
            <person name="Santelli C.M."/>
            <person name="Hansel C.M."/>
        </authorList>
    </citation>
    <scope>NUCLEOTIDE SEQUENCE [LARGE SCALE GENOMIC DNA]</scope>
    <source>
        <strain evidence="3 4">SRC1lrK2f</strain>
    </source>
</reference>
<evidence type="ECO:0000256" key="2">
    <source>
        <dbReference type="SAM" id="SignalP"/>
    </source>
</evidence>
<dbReference type="GeneID" id="29117128"/>
<protein>
    <submittedName>
        <fullName evidence="3">Uncharacterized protein</fullName>
    </submittedName>
</protein>
<evidence type="ECO:0000313" key="3">
    <source>
        <dbReference type="EMBL" id="OAG16302.1"/>
    </source>
</evidence>
<name>A0A177DB17_ALTAL</name>
<keyword evidence="2" id="KW-0732">Signal</keyword>
<feature type="chain" id="PRO_5008059193" evidence="2">
    <location>
        <begin position="22"/>
        <end position="97"/>
    </location>
</feature>
<accession>A0A177DB17</accession>